<dbReference type="AlphaFoldDB" id="A0A0F8VTK7"/>
<sequence length="336" mass="36749">ALSELDILADVSGAAIDSVKARKEFNSETYWGIGQYVFKVTSGGGNLDYVADVGATITDFETSVGTNLYITIGDGANYYFMTTSEVFTQKNKAGTFLLHYDGKLVIADSAGNVEYSADPNAGSPTWTDGDDNGSLADVLDDNDLQSLFLYRDAAGEDIPYAGTKKGVWAYDLTNTKWLQTELKLPNHPNGGKGAVVWREGAYVASGLHIDRYRTGQAQATINSVGLDEDDGLPIEYDGEIVDLIGGYSEFFALVDSTQTSGTSTSSIYAKTELGWHCIWIGDSTEKAMNRGIVTTSPAYRFWWDHDDKLYWIQLHRSIQHPRKISGYTFGTSGVHI</sequence>
<comment type="caution">
    <text evidence="1">The sequence shown here is derived from an EMBL/GenBank/DDBJ whole genome shotgun (WGS) entry which is preliminary data.</text>
</comment>
<organism evidence="1">
    <name type="scientific">marine sediment metagenome</name>
    <dbReference type="NCBI Taxonomy" id="412755"/>
    <lineage>
        <taxon>unclassified sequences</taxon>
        <taxon>metagenomes</taxon>
        <taxon>ecological metagenomes</taxon>
    </lineage>
</organism>
<proteinExistence type="predicted"/>
<accession>A0A0F8VTK7</accession>
<name>A0A0F8VTK7_9ZZZZ</name>
<feature type="non-terminal residue" evidence="1">
    <location>
        <position position="336"/>
    </location>
</feature>
<dbReference type="EMBL" id="LAZR01069449">
    <property type="protein sequence ID" value="KKK47683.1"/>
    <property type="molecule type" value="Genomic_DNA"/>
</dbReference>
<evidence type="ECO:0000313" key="1">
    <source>
        <dbReference type="EMBL" id="KKK47683.1"/>
    </source>
</evidence>
<protein>
    <submittedName>
        <fullName evidence="1">Uncharacterized protein</fullName>
    </submittedName>
</protein>
<reference evidence="1" key="1">
    <citation type="journal article" date="2015" name="Nature">
        <title>Complex archaea that bridge the gap between prokaryotes and eukaryotes.</title>
        <authorList>
            <person name="Spang A."/>
            <person name="Saw J.H."/>
            <person name="Jorgensen S.L."/>
            <person name="Zaremba-Niedzwiedzka K."/>
            <person name="Martijn J."/>
            <person name="Lind A.E."/>
            <person name="van Eijk R."/>
            <person name="Schleper C."/>
            <person name="Guy L."/>
            <person name="Ettema T.J."/>
        </authorList>
    </citation>
    <scope>NUCLEOTIDE SEQUENCE</scope>
</reference>
<feature type="non-terminal residue" evidence="1">
    <location>
        <position position="1"/>
    </location>
</feature>
<gene>
    <name evidence="1" type="ORF">LCGC14_3152700</name>
</gene>